<reference evidence="14" key="2">
    <citation type="submission" date="2021-09" db="EMBL/GenBank/DDBJ databases">
        <authorList>
            <person name="Gilroy R."/>
        </authorList>
    </citation>
    <scope>NUCLEOTIDE SEQUENCE</scope>
    <source>
        <strain evidence="14">7318</strain>
    </source>
</reference>
<name>A0A921HLZ9_9FIRM</name>
<feature type="transmembrane region" description="Helical" evidence="13">
    <location>
        <begin position="131"/>
        <end position="153"/>
    </location>
</feature>
<feature type="transmembrane region" description="Helical" evidence="13">
    <location>
        <begin position="86"/>
        <end position="111"/>
    </location>
</feature>
<keyword evidence="7" id="KW-1003">Cell membrane</keyword>
<dbReference type="Proteomes" id="UP000780768">
    <property type="component" value="Unassembled WGS sequence"/>
</dbReference>
<gene>
    <name evidence="14" type="ORF">K8V65_02550</name>
</gene>
<organism evidence="14 15">
    <name type="scientific">Megamonas hypermegale</name>
    <dbReference type="NCBI Taxonomy" id="158847"/>
    <lineage>
        <taxon>Bacteria</taxon>
        <taxon>Bacillati</taxon>
        <taxon>Bacillota</taxon>
        <taxon>Negativicutes</taxon>
        <taxon>Selenomonadales</taxon>
        <taxon>Selenomonadaceae</taxon>
        <taxon>Megamonas</taxon>
    </lineage>
</organism>
<keyword evidence="6" id="KW-0050">Antiport</keyword>
<comment type="similarity">
    <text evidence="3">Belongs to the multi antimicrobial extrusion (MATE) (TC 2.A.66.1) family.</text>
</comment>
<reference evidence="14" key="1">
    <citation type="journal article" date="2021" name="PeerJ">
        <title>Extensive microbial diversity within the chicken gut microbiome revealed by metagenomics and culture.</title>
        <authorList>
            <person name="Gilroy R."/>
            <person name="Ravi A."/>
            <person name="Getino M."/>
            <person name="Pursley I."/>
            <person name="Horton D.L."/>
            <person name="Alikhan N.F."/>
            <person name="Baker D."/>
            <person name="Gharbi K."/>
            <person name="Hall N."/>
            <person name="Watson M."/>
            <person name="Adriaenssens E.M."/>
            <person name="Foster-Nyarko E."/>
            <person name="Jarju S."/>
            <person name="Secka A."/>
            <person name="Antonio M."/>
            <person name="Oren A."/>
            <person name="Chaudhuri R.R."/>
            <person name="La Ragione R."/>
            <person name="Hildebrand F."/>
            <person name="Pallen M.J."/>
        </authorList>
    </citation>
    <scope>NUCLEOTIDE SEQUENCE</scope>
    <source>
        <strain evidence="14">7318</strain>
    </source>
</reference>
<dbReference type="GO" id="GO:0005886">
    <property type="term" value="C:plasma membrane"/>
    <property type="evidence" value="ECO:0007669"/>
    <property type="project" value="UniProtKB-SubCell"/>
</dbReference>
<comment type="function">
    <text evidence="1">Multidrug efflux pump.</text>
</comment>
<feature type="transmembrane region" description="Helical" evidence="13">
    <location>
        <begin position="350"/>
        <end position="374"/>
    </location>
</feature>
<accession>A0A921HLZ9</accession>
<feature type="transmembrane region" description="Helical" evidence="13">
    <location>
        <begin position="386"/>
        <end position="409"/>
    </location>
</feature>
<keyword evidence="11 13" id="KW-0472">Membrane</keyword>
<dbReference type="Pfam" id="PF01554">
    <property type="entry name" value="MatE"/>
    <property type="match status" value="2"/>
</dbReference>
<dbReference type="PIRSF" id="PIRSF006603">
    <property type="entry name" value="DinF"/>
    <property type="match status" value="1"/>
</dbReference>
<evidence type="ECO:0000256" key="7">
    <source>
        <dbReference type="ARBA" id="ARBA00022475"/>
    </source>
</evidence>
<feature type="transmembrane region" description="Helical" evidence="13">
    <location>
        <begin position="193"/>
        <end position="217"/>
    </location>
</feature>
<dbReference type="RefSeq" id="WP_304154273.1">
    <property type="nucleotide sequence ID" value="NZ_CASFWR010000023.1"/>
</dbReference>
<protein>
    <recommendedName>
        <fullName evidence="4">Probable multidrug resistance protein NorM</fullName>
    </recommendedName>
    <alternativeName>
        <fullName evidence="12">Multidrug-efflux transporter</fullName>
    </alternativeName>
</protein>
<dbReference type="InterPro" id="IPR002528">
    <property type="entry name" value="MATE_fam"/>
</dbReference>
<keyword evidence="8 13" id="KW-0812">Transmembrane</keyword>
<feature type="transmembrane region" description="Helical" evidence="13">
    <location>
        <begin position="317"/>
        <end position="335"/>
    </location>
</feature>
<evidence type="ECO:0000256" key="3">
    <source>
        <dbReference type="ARBA" id="ARBA00010199"/>
    </source>
</evidence>
<evidence type="ECO:0000313" key="15">
    <source>
        <dbReference type="Proteomes" id="UP000780768"/>
    </source>
</evidence>
<dbReference type="GO" id="GO:0015297">
    <property type="term" value="F:antiporter activity"/>
    <property type="evidence" value="ECO:0007669"/>
    <property type="project" value="UniProtKB-KW"/>
</dbReference>
<evidence type="ECO:0000256" key="9">
    <source>
        <dbReference type="ARBA" id="ARBA00022989"/>
    </source>
</evidence>
<dbReference type="InterPro" id="IPR050222">
    <property type="entry name" value="MATE_MdtK"/>
</dbReference>
<evidence type="ECO:0000256" key="12">
    <source>
        <dbReference type="ARBA" id="ARBA00031636"/>
    </source>
</evidence>
<dbReference type="GO" id="GO:0006811">
    <property type="term" value="P:monoatomic ion transport"/>
    <property type="evidence" value="ECO:0007669"/>
    <property type="project" value="UniProtKB-KW"/>
</dbReference>
<evidence type="ECO:0000256" key="6">
    <source>
        <dbReference type="ARBA" id="ARBA00022449"/>
    </source>
</evidence>
<evidence type="ECO:0000256" key="10">
    <source>
        <dbReference type="ARBA" id="ARBA00023065"/>
    </source>
</evidence>
<feature type="transmembrane region" description="Helical" evidence="13">
    <location>
        <begin position="283"/>
        <end position="305"/>
    </location>
</feature>
<evidence type="ECO:0000256" key="4">
    <source>
        <dbReference type="ARBA" id="ARBA00020268"/>
    </source>
</evidence>
<keyword evidence="9 13" id="KW-1133">Transmembrane helix</keyword>
<evidence type="ECO:0000256" key="5">
    <source>
        <dbReference type="ARBA" id="ARBA00022448"/>
    </source>
</evidence>
<sequence>MLNTRTWYRLRRLVLVMLPVLATQLSIVGMNFFDAAMSGHAGAEQLAGTSIGGSLMMPIIASATGILMAATPIIAQLIGKNERENIALVIRSGLLLAIFIEIILLLTYFFFIDTLLIFLDLEPAVAYVARYYILSLIVGLSGGLLTFPLRSLTDTVAGTAVSMKIYLSALPINAFLNYCFIFGNFGMPQLGGIGAGIATAITYYILLAIFLYIILTGRQFADLHLFKYNFSFASVKEYLSIGVPNGLGIFMEASLFGFIIIFISKFGTNYIAAHQAAMSFSSVLYMLPLSYSLALTIVIGIEVGAQRYREAKNYARLGLCVSFCTALVMICLVMFNRDLVARLYATEPILLIYIPHFLIYTVAWQLFDAIACPIQGILRGYKDVNAAFYISMLAYWGICLPVGLVLDYYGGQGAFAYWQSMVIGIFASAFLLFIRLRYTENKIVQKKKEKSK</sequence>
<evidence type="ECO:0000256" key="8">
    <source>
        <dbReference type="ARBA" id="ARBA00022692"/>
    </source>
</evidence>
<dbReference type="AlphaFoldDB" id="A0A921HLZ9"/>
<comment type="subcellular location">
    <subcellularLocation>
        <location evidence="2">Cell membrane</location>
        <topology evidence="2">Multi-pass membrane protein</topology>
    </subcellularLocation>
</comment>
<dbReference type="GO" id="GO:0042910">
    <property type="term" value="F:xenobiotic transmembrane transporter activity"/>
    <property type="evidence" value="ECO:0007669"/>
    <property type="project" value="InterPro"/>
</dbReference>
<feature type="transmembrane region" description="Helical" evidence="13">
    <location>
        <begin position="59"/>
        <end position="79"/>
    </location>
</feature>
<feature type="transmembrane region" description="Helical" evidence="13">
    <location>
        <begin position="238"/>
        <end position="263"/>
    </location>
</feature>
<evidence type="ECO:0000256" key="11">
    <source>
        <dbReference type="ARBA" id="ARBA00023136"/>
    </source>
</evidence>
<proteinExistence type="inferred from homology"/>
<keyword evidence="10" id="KW-0406">Ion transport</keyword>
<evidence type="ECO:0000256" key="2">
    <source>
        <dbReference type="ARBA" id="ARBA00004651"/>
    </source>
</evidence>
<evidence type="ECO:0000256" key="1">
    <source>
        <dbReference type="ARBA" id="ARBA00003408"/>
    </source>
</evidence>
<comment type="caution">
    <text evidence="14">The sequence shown here is derived from an EMBL/GenBank/DDBJ whole genome shotgun (WGS) entry which is preliminary data.</text>
</comment>
<feature type="transmembrane region" description="Helical" evidence="13">
    <location>
        <begin position="415"/>
        <end position="438"/>
    </location>
</feature>
<evidence type="ECO:0000256" key="13">
    <source>
        <dbReference type="SAM" id="Phobius"/>
    </source>
</evidence>
<evidence type="ECO:0000313" key="14">
    <source>
        <dbReference type="EMBL" id="HJF84529.1"/>
    </source>
</evidence>
<dbReference type="CDD" id="cd13131">
    <property type="entry name" value="MATE_NorM_like"/>
    <property type="match status" value="1"/>
</dbReference>
<feature type="transmembrane region" description="Helical" evidence="13">
    <location>
        <begin position="165"/>
        <end position="187"/>
    </location>
</feature>
<dbReference type="PANTHER" id="PTHR43298">
    <property type="entry name" value="MULTIDRUG RESISTANCE PROTEIN NORM-RELATED"/>
    <property type="match status" value="1"/>
</dbReference>
<dbReference type="NCBIfam" id="TIGR00797">
    <property type="entry name" value="matE"/>
    <property type="match status" value="1"/>
</dbReference>
<dbReference type="PANTHER" id="PTHR43298:SF2">
    <property type="entry name" value="FMN_FAD EXPORTER YEEO-RELATED"/>
    <property type="match status" value="1"/>
</dbReference>
<dbReference type="InterPro" id="IPR048279">
    <property type="entry name" value="MdtK-like"/>
</dbReference>
<dbReference type="EMBL" id="DYVR01000068">
    <property type="protein sequence ID" value="HJF84529.1"/>
    <property type="molecule type" value="Genomic_DNA"/>
</dbReference>
<keyword evidence="5" id="KW-0813">Transport</keyword>